<dbReference type="InterPro" id="IPR003594">
    <property type="entry name" value="HATPase_dom"/>
</dbReference>
<dbReference type="Pfam" id="PF02518">
    <property type="entry name" value="HATPase_c"/>
    <property type="match status" value="1"/>
</dbReference>
<dbReference type="SMART" id="SM00388">
    <property type="entry name" value="HisKA"/>
    <property type="match status" value="1"/>
</dbReference>
<dbReference type="Pfam" id="PF00512">
    <property type="entry name" value="HisKA"/>
    <property type="match status" value="1"/>
</dbReference>
<dbReference type="PRINTS" id="PR00344">
    <property type="entry name" value="BCTRLSENSOR"/>
</dbReference>
<keyword evidence="5" id="KW-0418">Kinase</keyword>
<evidence type="ECO:0000313" key="8">
    <source>
        <dbReference type="Proteomes" id="UP000295765"/>
    </source>
</evidence>
<dbReference type="InterPro" id="IPR003018">
    <property type="entry name" value="GAF"/>
</dbReference>
<dbReference type="InterPro" id="IPR011006">
    <property type="entry name" value="CheY-like_superfamily"/>
</dbReference>
<dbReference type="SUPFAM" id="SSF55781">
    <property type="entry name" value="GAF domain-like"/>
    <property type="match status" value="1"/>
</dbReference>
<dbReference type="Gene3D" id="1.10.287.130">
    <property type="match status" value="1"/>
</dbReference>
<dbReference type="SUPFAM" id="SSF55874">
    <property type="entry name" value="ATPase domain of HSP90 chaperone/DNA topoisomerase II/histidine kinase"/>
    <property type="match status" value="1"/>
</dbReference>
<dbReference type="InterPro" id="IPR036097">
    <property type="entry name" value="HisK_dim/P_sf"/>
</dbReference>
<comment type="catalytic activity">
    <reaction evidence="1">
        <text>ATP + protein L-histidine = ADP + protein N-phospho-L-histidine.</text>
        <dbReference type="EC" id="2.7.13.3"/>
    </reaction>
</comment>
<dbReference type="GO" id="GO:0000155">
    <property type="term" value="F:phosphorelay sensor kinase activity"/>
    <property type="evidence" value="ECO:0007669"/>
    <property type="project" value="InterPro"/>
</dbReference>
<evidence type="ECO:0000256" key="1">
    <source>
        <dbReference type="ARBA" id="ARBA00000085"/>
    </source>
</evidence>
<accession>A0A4R2KXA7</accession>
<dbReference type="OrthoDB" id="6017161at2"/>
<dbReference type="InterPro" id="IPR050351">
    <property type="entry name" value="BphY/WalK/GraS-like"/>
</dbReference>
<dbReference type="SMART" id="SM00387">
    <property type="entry name" value="HATPase_c"/>
    <property type="match status" value="1"/>
</dbReference>
<feature type="domain" description="Histidine kinase" evidence="6">
    <location>
        <begin position="311"/>
        <end position="527"/>
    </location>
</feature>
<proteinExistence type="predicted"/>
<dbReference type="InterPro" id="IPR005467">
    <property type="entry name" value="His_kinase_dom"/>
</dbReference>
<dbReference type="GO" id="GO:0030295">
    <property type="term" value="F:protein kinase activator activity"/>
    <property type="evidence" value="ECO:0007669"/>
    <property type="project" value="TreeGrafter"/>
</dbReference>
<dbReference type="Pfam" id="PF13185">
    <property type="entry name" value="GAF_2"/>
    <property type="match status" value="1"/>
</dbReference>
<dbReference type="GO" id="GO:0005886">
    <property type="term" value="C:plasma membrane"/>
    <property type="evidence" value="ECO:0007669"/>
    <property type="project" value="UniProtKB-ARBA"/>
</dbReference>
<dbReference type="Gene3D" id="3.30.450.40">
    <property type="match status" value="1"/>
</dbReference>
<dbReference type="EC" id="2.7.13.3" evidence="2"/>
<dbReference type="SUPFAM" id="SSF47384">
    <property type="entry name" value="Homodimeric domain of signal transducing histidine kinase"/>
    <property type="match status" value="1"/>
</dbReference>
<dbReference type="PANTHER" id="PTHR42878">
    <property type="entry name" value="TWO-COMPONENT HISTIDINE KINASE"/>
    <property type="match status" value="1"/>
</dbReference>
<dbReference type="GO" id="GO:0000156">
    <property type="term" value="F:phosphorelay response regulator activity"/>
    <property type="evidence" value="ECO:0007669"/>
    <property type="project" value="TreeGrafter"/>
</dbReference>
<dbReference type="SMART" id="SM00065">
    <property type="entry name" value="GAF"/>
    <property type="match status" value="1"/>
</dbReference>
<dbReference type="InterPro" id="IPR003661">
    <property type="entry name" value="HisK_dim/P_dom"/>
</dbReference>
<comment type="caution">
    <text evidence="7">The sequence shown here is derived from an EMBL/GenBank/DDBJ whole genome shotgun (WGS) entry which is preliminary data.</text>
</comment>
<dbReference type="CDD" id="cd00082">
    <property type="entry name" value="HisKA"/>
    <property type="match status" value="1"/>
</dbReference>
<dbReference type="GO" id="GO:0007234">
    <property type="term" value="P:osmosensory signaling via phosphorelay pathway"/>
    <property type="evidence" value="ECO:0007669"/>
    <property type="project" value="TreeGrafter"/>
</dbReference>
<dbReference type="RefSeq" id="WP_132545336.1">
    <property type="nucleotide sequence ID" value="NZ_SLWY01000025.1"/>
</dbReference>
<dbReference type="EMBL" id="SLWY01000025">
    <property type="protein sequence ID" value="TCO77517.1"/>
    <property type="molecule type" value="Genomic_DNA"/>
</dbReference>
<name>A0A4R2KXA7_9GAMM</name>
<dbReference type="SUPFAM" id="SSF52172">
    <property type="entry name" value="CheY-like"/>
    <property type="match status" value="1"/>
</dbReference>
<keyword evidence="3" id="KW-0597">Phosphoprotein</keyword>
<gene>
    <name evidence="7" type="ORF">EV699_12519</name>
</gene>
<evidence type="ECO:0000256" key="3">
    <source>
        <dbReference type="ARBA" id="ARBA00022553"/>
    </source>
</evidence>
<dbReference type="PANTHER" id="PTHR42878:SF15">
    <property type="entry name" value="BACTERIOPHYTOCHROME"/>
    <property type="match status" value="1"/>
</dbReference>
<organism evidence="7 8">
    <name type="scientific">Plasticicumulans lactativorans</name>
    <dbReference type="NCBI Taxonomy" id="1133106"/>
    <lineage>
        <taxon>Bacteria</taxon>
        <taxon>Pseudomonadati</taxon>
        <taxon>Pseudomonadota</taxon>
        <taxon>Gammaproteobacteria</taxon>
        <taxon>Candidatus Competibacteraceae</taxon>
        <taxon>Plasticicumulans</taxon>
    </lineage>
</organism>
<dbReference type="InterPro" id="IPR029016">
    <property type="entry name" value="GAF-like_dom_sf"/>
</dbReference>
<keyword evidence="4" id="KW-0808">Transferase</keyword>
<dbReference type="InterPro" id="IPR036890">
    <property type="entry name" value="HATPase_C_sf"/>
</dbReference>
<evidence type="ECO:0000313" key="7">
    <source>
        <dbReference type="EMBL" id="TCO77517.1"/>
    </source>
</evidence>
<dbReference type="FunFam" id="3.30.565.10:FF:000006">
    <property type="entry name" value="Sensor histidine kinase WalK"/>
    <property type="match status" value="1"/>
</dbReference>
<dbReference type="Gene3D" id="3.30.565.10">
    <property type="entry name" value="Histidine kinase-like ATPase, C-terminal domain"/>
    <property type="match status" value="1"/>
</dbReference>
<dbReference type="Proteomes" id="UP000295765">
    <property type="component" value="Unassembled WGS sequence"/>
</dbReference>
<sequence>MDTLRILHLESDPATAARVQQAAGPGAATHWQRVTDRETFIAALAAGDVDAVVVGAAAAGLERREALRLARDHQPQAPVIGIGDSDDPLRWLDLGAHDHLARDQLWRLPVLLGGVRAELQNRRLARLARSRALLVEVVKQLSLARSLDAIVDIVKTGARQLNGADGATFVLRDGDLCHYVAEDAIGPLWAGRRFPLRACISGWAMLEKRAAVVPDIYTDPRIPVDAYRPTFVKSLVMVPIRAEAPIGAIGNYWARPYHASDDEVELIQALADSTSLAFENLELYRDLERRVRDRTVRLQAANEELEAFSYSVSHDLRAPLRALQGYADLLLTQAQPPLQDQARSYAERIRNAARRMHTLIEDLLSLSKVARTELQWRSVPLGRIADDILASLQHTSPPREGLRVDIDTSLRAEGDPGLLRIALENLLSNAWKFTGRTPAAHIEFFAEADAGDGCVYVVRDNGAGFDMTHAGELFQAFHRLHTEAEFPGTGVGLTIVQRIVHKHGGRIWVDAAPGRGACFRFTLPPPP</sequence>
<dbReference type="PROSITE" id="PS50109">
    <property type="entry name" value="HIS_KIN"/>
    <property type="match status" value="1"/>
</dbReference>
<dbReference type="InterPro" id="IPR004358">
    <property type="entry name" value="Sig_transdc_His_kin-like_C"/>
</dbReference>
<evidence type="ECO:0000256" key="2">
    <source>
        <dbReference type="ARBA" id="ARBA00012438"/>
    </source>
</evidence>
<evidence type="ECO:0000256" key="4">
    <source>
        <dbReference type="ARBA" id="ARBA00022679"/>
    </source>
</evidence>
<protein>
    <recommendedName>
        <fullName evidence="2">histidine kinase</fullName>
        <ecNumber evidence="2">2.7.13.3</ecNumber>
    </recommendedName>
</protein>
<evidence type="ECO:0000259" key="6">
    <source>
        <dbReference type="PROSITE" id="PS50109"/>
    </source>
</evidence>
<reference evidence="7 8" key="1">
    <citation type="submission" date="2019-03" db="EMBL/GenBank/DDBJ databases">
        <title>Genomic Encyclopedia of Type Strains, Phase IV (KMG-IV): sequencing the most valuable type-strain genomes for metagenomic binning, comparative biology and taxonomic classification.</title>
        <authorList>
            <person name="Goeker M."/>
        </authorList>
    </citation>
    <scope>NUCLEOTIDE SEQUENCE [LARGE SCALE GENOMIC DNA]</scope>
    <source>
        <strain evidence="7 8">DSM 25287</strain>
    </source>
</reference>
<evidence type="ECO:0000256" key="5">
    <source>
        <dbReference type="ARBA" id="ARBA00022777"/>
    </source>
</evidence>
<dbReference type="AlphaFoldDB" id="A0A4R2KXA7"/>
<keyword evidence="8" id="KW-1185">Reference proteome</keyword>